<keyword evidence="3" id="KW-0479">Metal-binding</keyword>
<dbReference type="PRINTS" id="PR00417">
    <property type="entry name" value="PRTPISMRASEI"/>
</dbReference>
<dbReference type="PANTHER" id="PTHR42785">
    <property type="entry name" value="DNA TOPOISOMERASE, TYPE IA, CORE"/>
    <property type="match status" value="1"/>
</dbReference>
<evidence type="ECO:0000259" key="13">
    <source>
        <dbReference type="PROSITE" id="PS52039"/>
    </source>
</evidence>
<keyword evidence="7 10" id="KW-0799">Topoisomerase</keyword>
<evidence type="ECO:0000256" key="3">
    <source>
        <dbReference type="ARBA" id="ARBA00022723"/>
    </source>
</evidence>
<dbReference type="Gene3D" id="2.70.20.10">
    <property type="entry name" value="Topoisomerase I, domain 3"/>
    <property type="match status" value="1"/>
</dbReference>
<dbReference type="PANTHER" id="PTHR42785:SF1">
    <property type="entry name" value="DNA TOPOISOMERASE"/>
    <property type="match status" value="1"/>
</dbReference>
<evidence type="ECO:0000256" key="8">
    <source>
        <dbReference type="ARBA" id="ARBA00023125"/>
    </source>
</evidence>
<dbReference type="GO" id="GO:0003917">
    <property type="term" value="F:DNA topoisomerase type I (single strand cut, ATP-independent) activity"/>
    <property type="evidence" value="ECO:0007669"/>
    <property type="project" value="UniProtKB-EC"/>
</dbReference>
<dbReference type="InterPro" id="IPR003602">
    <property type="entry name" value="Topo_IA_DNA-bd_dom"/>
</dbReference>
<dbReference type="Gene3D" id="3.30.65.10">
    <property type="entry name" value="Bacterial Topoisomerase I, domain 1"/>
    <property type="match status" value="2"/>
</dbReference>
<feature type="site" description="Interaction with DNA" evidence="10">
    <location>
        <position position="141"/>
    </location>
</feature>
<dbReference type="InterPro" id="IPR000380">
    <property type="entry name" value="Topo_IA"/>
</dbReference>
<dbReference type="Gene3D" id="3.40.50.140">
    <property type="match status" value="1"/>
</dbReference>
<sequence>MKLVIVESPAKARTLSKFLGSSYKVRASMGHVRDLPITEFGIDVKNGFRPRYTIIRGKTRTVKELESEAKQAAQVLLATDPDREGEAISWHLSQLLGLPADQPCRIEFHEVTRRAVQQALDHVRPIDQRLVDAQQARRILDRVVGYRLSPLLWKKVRRGLSAGRVQSVALRLICDREDEIEAFVSKEYWTIDAVLLAGDGVGAQASFVARLVAYEGKEVEIPDEPTATRLAGELEQAALHVAAIRSSRRQRRAPPPFTTSTLQQEAARRLGFTARRTMQLAQQLYEGLDVGDEGPVGLITYMRTDSVHVADEARQAARQYIGEHFGPEFVPERPNVYKSGKGAQEAHEAIRPTSVERHPESVKAYLNRDQWRLYDLIWRRFMASQMVPALVESTVVEVEGGPFRLKATGSTVIKPGYLELWAPHAGAPGSGTQDADGRAKGAAESEGAEDEEGRQALPSLMEGQPLGLREVQPRQHFTQPPPRYNDASLVKTMEELGIGRPSTYAPTIETLLERRYCQRDGPRLVPTPLGRAVVRLLKEQFPDIVDVEFTARMESQLDAIEAGKLEWQRVIAEFYPGFESRIEQAMQTVGRVAVQDEVTDEKCEVCGRPMVIKWGRFGQFLACSGYPECKHTRPLVRHTGARCPRCGGELLERRSRRGRVFYGCSRYPTCTYTLWQRPVGRQCPRCGRPLVVQGGRGKSAGQVVCAGWYEKTEQGERACDYRESAQAREAPQADGRPQAAVPAAERREEAGAAAP</sequence>
<dbReference type="EC" id="5.6.2.1" evidence="10"/>
<dbReference type="InterPro" id="IPR034149">
    <property type="entry name" value="TOPRIM_TopoI"/>
</dbReference>
<gene>
    <name evidence="10 14" type="primary">topA</name>
    <name evidence="14" type="ORF">U7230_05390</name>
</gene>
<evidence type="ECO:0000256" key="6">
    <source>
        <dbReference type="ARBA" id="ARBA00022842"/>
    </source>
</evidence>
<evidence type="ECO:0000256" key="11">
    <source>
        <dbReference type="SAM" id="MobiDB-lite"/>
    </source>
</evidence>
<dbReference type="InterPro" id="IPR013826">
    <property type="entry name" value="Topo_IA_cen_sub3"/>
</dbReference>
<dbReference type="PROSITE" id="PS00396">
    <property type="entry name" value="TOPO_IA_1"/>
    <property type="match status" value="1"/>
</dbReference>
<comment type="subunit">
    <text evidence="10">Monomer.</text>
</comment>
<evidence type="ECO:0000256" key="1">
    <source>
        <dbReference type="ARBA" id="ARBA00000213"/>
    </source>
</evidence>
<keyword evidence="8 10" id="KW-0238">DNA-binding</keyword>
<dbReference type="Proteomes" id="UP001332192">
    <property type="component" value="Chromosome"/>
</dbReference>
<feature type="region of interest" description="Interaction with DNA" evidence="10">
    <location>
        <begin position="161"/>
        <end position="166"/>
    </location>
</feature>
<proteinExistence type="inferred from homology"/>
<protein>
    <recommendedName>
        <fullName evidence="10">DNA topoisomerase 1</fullName>
        <ecNumber evidence="10">5.6.2.1</ecNumber>
    </recommendedName>
    <alternativeName>
        <fullName evidence="10">DNA topoisomerase I</fullName>
    </alternativeName>
</protein>
<dbReference type="SMART" id="SM00493">
    <property type="entry name" value="TOPRIM"/>
    <property type="match status" value="1"/>
</dbReference>
<evidence type="ECO:0000256" key="4">
    <source>
        <dbReference type="ARBA" id="ARBA00022771"/>
    </source>
</evidence>
<comment type="function">
    <text evidence="10">Releases the supercoiling and torsional tension of DNA, which is introduced during the DNA replication and transcription, by transiently cleaving and rejoining one strand of the DNA duplex. Introduces a single-strand break via transesterification at a target site in duplex DNA. The scissile phosphodiester is attacked by the catalytic tyrosine of the enzyme, resulting in the formation of a DNA-(5'-phosphotyrosyl)-enzyme intermediate and the expulsion of a 3'-OH DNA strand. The free DNA strand then undergoes passage around the unbroken strand, thus removing DNA supercoils. Finally, in the religation step, the DNA 3'-OH attacks the covalent intermediate to expel the active-site tyrosine and restore the DNA phosphodiester backbone.</text>
</comment>
<dbReference type="Pfam" id="PF01751">
    <property type="entry name" value="Toprim"/>
    <property type="match status" value="1"/>
</dbReference>
<dbReference type="PROSITE" id="PS52039">
    <property type="entry name" value="TOPO_IA_2"/>
    <property type="match status" value="1"/>
</dbReference>
<keyword evidence="15" id="KW-1185">Reference proteome</keyword>
<keyword evidence="4" id="KW-0863">Zinc-finger</keyword>
<dbReference type="InterPro" id="IPR006171">
    <property type="entry name" value="TOPRIM_dom"/>
</dbReference>
<feature type="site" description="Interaction with DNA" evidence="10">
    <location>
        <position position="138"/>
    </location>
</feature>
<reference evidence="14 15" key="1">
    <citation type="journal article" date="2024" name="Front. Microbiol.">
        <title>Novel thermophilic genera Geochorda gen. nov. and Carboxydochorda gen. nov. from the deep terrestrial subsurface reveal the ecophysiological diversity in the class Limnochordia.</title>
        <authorList>
            <person name="Karnachuk O.V."/>
            <person name="Lukina A.P."/>
            <person name="Avakyan M.R."/>
            <person name="Kadnikov V.V."/>
            <person name="Begmatov S."/>
            <person name="Beletsky A.V."/>
            <person name="Vlasova K.G."/>
            <person name="Novikov A.A."/>
            <person name="Shcherbakova V.A."/>
            <person name="Mardanov A.V."/>
            <person name="Ravin N.V."/>
        </authorList>
    </citation>
    <scope>NUCLEOTIDE SEQUENCE [LARGE SCALE GENOMIC DNA]</scope>
    <source>
        <strain evidence="14 15">L945</strain>
    </source>
</reference>
<organism evidence="14 15">
    <name type="scientific">Carboxydichorda subterranea</name>
    <dbReference type="NCBI Taxonomy" id="3109565"/>
    <lineage>
        <taxon>Bacteria</taxon>
        <taxon>Bacillati</taxon>
        <taxon>Bacillota</taxon>
        <taxon>Limnochordia</taxon>
        <taxon>Limnochordales</taxon>
        <taxon>Geochordaceae</taxon>
        <taxon>Carboxydichorda</taxon>
    </lineage>
</organism>
<feature type="domain" description="Toprim" evidence="12">
    <location>
        <begin position="1"/>
        <end position="111"/>
    </location>
</feature>
<evidence type="ECO:0000256" key="10">
    <source>
        <dbReference type="HAMAP-Rule" id="MF_00952"/>
    </source>
</evidence>
<dbReference type="Pfam" id="PF01396">
    <property type="entry name" value="Zn_ribbon_Top1"/>
    <property type="match status" value="3"/>
</dbReference>
<keyword evidence="6" id="KW-0460">Magnesium</keyword>
<feature type="domain" description="Topo IA-type catalytic" evidence="13">
    <location>
        <begin position="127"/>
        <end position="582"/>
    </location>
</feature>
<feature type="site" description="Interaction with DNA" evidence="10">
    <location>
        <position position="137"/>
    </location>
</feature>
<dbReference type="NCBIfam" id="TIGR01051">
    <property type="entry name" value="topA_bact"/>
    <property type="match status" value="1"/>
</dbReference>
<dbReference type="InterPro" id="IPR023405">
    <property type="entry name" value="Topo_IA_core_domain"/>
</dbReference>
<dbReference type="Gene3D" id="1.10.460.10">
    <property type="entry name" value="Topoisomerase I, domain 2"/>
    <property type="match status" value="1"/>
</dbReference>
<comment type="catalytic activity">
    <reaction evidence="1 10">
        <text>ATP-independent breakage of single-stranded DNA, followed by passage and rejoining.</text>
        <dbReference type="EC" id="5.6.2.1"/>
    </reaction>
</comment>
<dbReference type="SUPFAM" id="SSF56712">
    <property type="entry name" value="Prokaryotic type I DNA topoisomerase"/>
    <property type="match status" value="1"/>
</dbReference>
<evidence type="ECO:0000256" key="7">
    <source>
        <dbReference type="ARBA" id="ARBA00023029"/>
    </source>
</evidence>
<dbReference type="InterPro" id="IPR005733">
    <property type="entry name" value="TopoI_bac-type"/>
</dbReference>
<keyword evidence="5" id="KW-0862">Zinc</keyword>
<dbReference type="InterPro" id="IPR028612">
    <property type="entry name" value="Topoisom_1_IA"/>
</dbReference>
<evidence type="ECO:0000256" key="9">
    <source>
        <dbReference type="ARBA" id="ARBA00023235"/>
    </source>
</evidence>
<feature type="region of interest" description="Disordered" evidence="11">
    <location>
        <begin position="720"/>
        <end position="755"/>
    </location>
</feature>
<dbReference type="InterPro" id="IPR023406">
    <property type="entry name" value="Topo_IA_AS"/>
</dbReference>
<feature type="site" description="Interaction with DNA" evidence="10">
    <location>
        <position position="514"/>
    </location>
</feature>
<dbReference type="Pfam" id="PF01131">
    <property type="entry name" value="Topoisom_bac"/>
    <property type="match status" value="1"/>
</dbReference>
<dbReference type="InterPro" id="IPR013497">
    <property type="entry name" value="Topo_IA_cen"/>
</dbReference>
<dbReference type="RefSeq" id="WP_324717713.1">
    <property type="nucleotide sequence ID" value="NZ_CP141615.1"/>
</dbReference>
<dbReference type="CDD" id="cd00186">
    <property type="entry name" value="TOP1Ac"/>
    <property type="match status" value="1"/>
</dbReference>
<dbReference type="SUPFAM" id="SSF57783">
    <property type="entry name" value="Zinc beta-ribbon"/>
    <property type="match status" value="2"/>
</dbReference>
<keyword evidence="9 10" id="KW-0413">Isomerase</keyword>
<dbReference type="SMART" id="SM00436">
    <property type="entry name" value="TOP1Bc"/>
    <property type="match status" value="1"/>
</dbReference>
<dbReference type="HAMAP" id="MF_00952">
    <property type="entry name" value="Topoisom_1_prok"/>
    <property type="match status" value="1"/>
</dbReference>
<feature type="site" description="Interaction with DNA" evidence="10">
    <location>
        <position position="146"/>
    </location>
</feature>
<evidence type="ECO:0000259" key="12">
    <source>
        <dbReference type="PROSITE" id="PS50880"/>
    </source>
</evidence>
<dbReference type="InterPro" id="IPR013498">
    <property type="entry name" value="Topo_IA_Znf"/>
</dbReference>
<evidence type="ECO:0000256" key="5">
    <source>
        <dbReference type="ARBA" id="ARBA00022833"/>
    </source>
</evidence>
<feature type="site" description="Interaction with DNA" evidence="10">
    <location>
        <position position="303"/>
    </location>
</feature>
<dbReference type="CDD" id="cd03363">
    <property type="entry name" value="TOPRIM_TopoIA_TopoI"/>
    <property type="match status" value="1"/>
</dbReference>
<feature type="active site" description="O-(5'-phospho-DNA)-tyrosine intermediate" evidence="10">
    <location>
        <position position="301"/>
    </location>
</feature>
<dbReference type="EMBL" id="CP141615">
    <property type="protein sequence ID" value="WRP18440.1"/>
    <property type="molecule type" value="Genomic_DNA"/>
</dbReference>
<evidence type="ECO:0000256" key="2">
    <source>
        <dbReference type="ARBA" id="ARBA00009446"/>
    </source>
</evidence>
<dbReference type="InterPro" id="IPR013825">
    <property type="entry name" value="Topo_IA_cen_sub2"/>
</dbReference>
<evidence type="ECO:0000313" key="15">
    <source>
        <dbReference type="Proteomes" id="UP001332192"/>
    </source>
</evidence>
<comment type="similarity">
    <text evidence="2 10">Belongs to the type IA topoisomerase family.</text>
</comment>
<feature type="site" description="Interaction with DNA" evidence="10">
    <location>
        <position position="31"/>
    </location>
</feature>
<dbReference type="InterPro" id="IPR013824">
    <property type="entry name" value="Topo_IA_cen_sub1"/>
</dbReference>
<dbReference type="InterPro" id="IPR003601">
    <property type="entry name" value="Topo_IA_2"/>
</dbReference>
<dbReference type="Gene3D" id="1.10.290.10">
    <property type="entry name" value="Topoisomerase I, domain 4"/>
    <property type="match status" value="1"/>
</dbReference>
<evidence type="ECO:0000313" key="14">
    <source>
        <dbReference type="EMBL" id="WRP18440.1"/>
    </source>
</evidence>
<name>A0ABZ1C0R2_9FIRM</name>
<feature type="region of interest" description="Disordered" evidence="11">
    <location>
        <begin position="424"/>
        <end position="454"/>
    </location>
</feature>
<dbReference type="PROSITE" id="PS50880">
    <property type="entry name" value="TOPRIM"/>
    <property type="match status" value="1"/>
</dbReference>
<feature type="site" description="Interaction with DNA" evidence="10">
    <location>
        <position position="153"/>
    </location>
</feature>
<feature type="compositionally biased region" description="Basic and acidic residues" evidence="11">
    <location>
        <begin position="744"/>
        <end position="755"/>
    </location>
</feature>
<dbReference type="SMART" id="SM00437">
    <property type="entry name" value="TOP1Ac"/>
    <property type="match status" value="1"/>
</dbReference>
<accession>A0ABZ1C0R2</accession>